<dbReference type="Proteomes" id="UP000075816">
    <property type="component" value="Unassembled WGS sequence"/>
</dbReference>
<name>A0A162IQT3_9FUSO</name>
<dbReference type="Pfam" id="PF06114">
    <property type="entry name" value="Peptidase_M78"/>
    <property type="match status" value="1"/>
</dbReference>
<organism evidence="2 3">
    <name type="scientific">Fusobacterium necrophorum subsp. funduliforme</name>
    <dbReference type="NCBI Taxonomy" id="143387"/>
    <lineage>
        <taxon>Bacteria</taxon>
        <taxon>Fusobacteriati</taxon>
        <taxon>Fusobacteriota</taxon>
        <taxon>Fusobacteriia</taxon>
        <taxon>Fusobacteriales</taxon>
        <taxon>Fusobacteriaceae</taxon>
        <taxon>Fusobacterium</taxon>
    </lineage>
</organism>
<dbReference type="AlphaFoldDB" id="A0A162IQT3"/>
<feature type="domain" description="IrrE N-terminal-like" evidence="1">
    <location>
        <begin position="4"/>
        <end position="76"/>
    </location>
</feature>
<reference evidence="2 3" key="1">
    <citation type="submission" date="2016-03" db="EMBL/GenBank/DDBJ databases">
        <title>Comparative genomics of human isolates of Fusobacterium necrophorum.</title>
        <authorList>
            <person name="Jensen A."/>
            <person name="Bank S."/>
            <person name="Andersen P.S."/>
            <person name="Kristensen L.H."/>
            <person name="Prag J."/>
        </authorList>
    </citation>
    <scope>NUCLEOTIDE SEQUENCE [LARGE SCALE GENOMIC DNA]</scope>
    <source>
        <strain evidence="2 3">LS_1264</strain>
    </source>
</reference>
<dbReference type="EMBL" id="LVEA01000036">
    <property type="protein sequence ID" value="KYL03916.1"/>
    <property type="molecule type" value="Genomic_DNA"/>
</dbReference>
<gene>
    <name evidence="2" type="ORF">A2J07_10950</name>
</gene>
<dbReference type="InterPro" id="IPR010359">
    <property type="entry name" value="IrrE_HExxH"/>
</dbReference>
<comment type="caution">
    <text evidence="2">The sequence shown here is derived from an EMBL/GenBank/DDBJ whole genome shotgun (WGS) entry which is preliminary data.</text>
</comment>
<evidence type="ECO:0000313" key="3">
    <source>
        <dbReference type="Proteomes" id="UP000075816"/>
    </source>
</evidence>
<sequence>MDLGNIKGFYNSAVGNKFIAINEKLTEWEIKIVLAHELGHALLHCDKTTRFLLDHTKIVRTARQEKEANEFAAYLLEGILGEERIPEEELFLKREILEEIMEYLG</sequence>
<evidence type="ECO:0000259" key="1">
    <source>
        <dbReference type="Pfam" id="PF06114"/>
    </source>
</evidence>
<evidence type="ECO:0000313" key="2">
    <source>
        <dbReference type="EMBL" id="KYL03916.1"/>
    </source>
</evidence>
<accession>A0A162IQT3</accession>
<proteinExistence type="predicted"/>
<protein>
    <recommendedName>
        <fullName evidence="1">IrrE N-terminal-like domain-containing protein</fullName>
    </recommendedName>
</protein>
<dbReference type="Gene3D" id="1.10.10.2910">
    <property type="match status" value="1"/>
</dbReference>